<keyword evidence="5" id="KW-1015">Disulfide bond</keyword>
<dbReference type="PROSITE" id="PS50835">
    <property type="entry name" value="IG_LIKE"/>
    <property type="match status" value="2"/>
</dbReference>
<dbReference type="FunFam" id="2.60.40.10:FF:001223">
    <property type="entry name" value="Sidekick cell adhesion molecule 1"/>
    <property type="match status" value="1"/>
</dbReference>
<evidence type="ECO:0000256" key="8">
    <source>
        <dbReference type="ARBA" id="ARBA00061228"/>
    </source>
</evidence>
<dbReference type="OrthoDB" id="7462496at2759"/>
<feature type="domain" description="Ig-like" evidence="11">
    <location>
        <begin position="124"/>
        <end position="208"/>
    </location>
</feature>
<dbReference type="Pfam" id="PF13927">
    <property type="entry name" value="Ig_3"/>
    <property type="match status" value="1"/>
</dbReference>
<keyword evidence="10" id="KW-0175">Coiled coil</keyword>
<dbReference type="AlphaFoldDB" id="A0A8S0YWX5"/>
<dbReference type="SMART" id="SM00409">
    <property type="entry name" value="IG"/>
    <property type="match status" value="2"/>
</dbReference>
<dbReference type="PANTHER" id="PTHR12231">
    <property type="entry name" value="CTX-RELATED TYPE I TRANSMEMBRANE PROTEIN"/>
    <property type="match status" value="1"/>
</dbReference>
<dbReference type="InterPro" id="IPR013098">
    <property type="entry name" value="Ig_I-set"/>
</dbReference>
<evidence type="ECO:0000256" key="3">
    <source>
        <dbReference type="ARBA" id="ARBA00022729"/>
    </source>
</evidence>
<dbReference type="Gene3D" id="2.60.40.10">
    <property type="entry name" value="Immunoglobulins"/>
    <property type="match status" value="3"/>
</dbReference>
<dbReference type="InterPro" id="IPR003598">
    <property type="entry name" value="Ig_sub2"/>
</dbReference>
<keyword evidence="4" id="KW-0677">Repeat</keyword>
<comment type="caution">
    <text evidence="12">The sequence shown here is derived from an EMBL/GenBank/DDBJ whole genome shotgun (WGS) entry which is preliminary data.</text>
</comment>
<evidence type="ECO:0000256" key="10">
    <source>
        <dbReference type="SAM" id="Coils"/>
    </source>
</evidence>
<dbReference type="SUPFAM" id="SSF48726">
    <property type="entry name" value="Immunoglobulin"/>
    <property type="match status" value="3"/>
</dbReference>
<dbReference type="FunFam" id="2.60.40.10:FF:000032">
    <property type="entry name" value="palladin isoform X1"/>
    <property type="match status" value="1"/>
</dbReference>
<name>A0A8S0YWX5_ARCPL</name>
<keyword evidence="6" id="KW-0325">Glycoprotein</keyword>
<feature type="non-terminal residue" evidence="12">
    <location>
        <position position="1"/>
    </location>
</feature>
<evidence type="ECO:0000313" key="13">
    <source>
        <dbReference type="Proteomes" id="UP000494106"/>
    </source>
</evidence>
<dbReference type="Proteomes" id="UP000494106">
    <property type="component" value="Unassembled WGS sequence"/>
</dbReference>
<gene>
    <name evidence="12" type="ORF">APLA_LOCUS2017</name>
</gene>
<keyword evidence="2" id="KW-0964">Secreted</keyword>
<evidence type="ECO:0000313" key="12">
    <source>
        <dbReference type="EMBL" id="CAB3224515.1"/>
    </source>
</evidence>
<dbReference type="CDD" id="cd00096">
    <property type="entry name" value="Ig"/>
    <property type="match status" value="1"/>
</dbReference>
<proteinExistence type="inferred from homology"/>
<sequence length="237" mass="26492">IRTIDISDTGQYTCEATNHLGSSNKSIYVYVNEKPQIDKPDEKINVVKGADVQLTCRILRGTPKPTMQWNYQNKAKNLKELEEINEALLLKNVTVDDEGKYTCNASNIVGSQSYTIDVIVEYLPTIKEDGIKMIETKDSVEVTLPCNVDGLPTPTVRWLRNGTILHSSKNILTTSDFSLKIRRIDVSDTGSYTCEAENHLGSTNKSIDVLVFDKPVIEKPVEKIRAVKGTDVQLTCR</sequence>
<reference evidence="12 13" key="1">
    <citation type="submission" date="2020-04" db="EMBL/GenBank/DDBJ databases">
        <authorList>
            <person name="Wallbank WR R."/>
            <person name="Pardo Diaz C."/>
            <person name="Kozak K."/>
            <person name="Martin S."/>
            <person name="Jiggins C."/>
            <person name="Moest M."/>
            <person name="Warren A I."/>
            <person name="Byers J.R.P. K."/>
            <person name="Montejo-Kovacevich G."/>
            <person name="Yen C E."/>
        </authorList>
    </citation>
    <scope>NUCLEOTIDE SEQUENCE [LARGE SCALE GENOMIC DNA]</scope>
</reference>
<accession>A0A8S0YWX5</accession>
<dbReference type="InterPro" id="IPR007110">
    <property type="entry name" value="Ig-like_dom"/>
</dbReference>
<organism evidence="12 13">
    <name type="scientific">Arctia plantaginis</name>
    <name type="common">Wood tiger moth</name>
    <name type="synonym">Phalaena plantaginis</name>
    <dbReference type="NCBI Taxonomy" id="874455"/>
    <lineage>
        <taxon>Eukaryota</taxon>
        <taxon>Metazoa</taxon>
        <taxon>Ecdysozoa</taxon>
        <taxon>Arthropoda</taxon>
        <taxon>Hexapoda</taxon>
        <taxon>Insecta</taxon>
        <taxon>Pterygota</taxon>
        <taxon>Neoptera</taxon>
        <taxon>Endopterygota</taxon>
        <taxon>Lepidoptera</taxon>
        <taxon>Glossata</taxon>
        <taxon>Ditrysia</taxon>
        <taxon>Noctuoidea</taxon>
        <taxon>Erebidae</taxon>
        <taxon>Arctiinae</taxon>
        <taxon>Arctia</taxon>
    </lineage>
</organism>
<evidence type="ECO:0000256" key="1">
    <source>
        <dbReference type="ARBA" id="ARBA00004613"/>
    </source>
</evidence>
<comment type="subcellular location">
    <subcellularLocation>
        <location evidence="1">Secreted</location>
    </subcellularLocation>
</comment>
<dbReference type="PANTHER" id="PTHR12231:SF253">
    <property type="entry name" value="DPR-INTERACTING PROTEIN ETA, ISOFORM B-RELATED"/>
    <property type="match status" value="1"/>
</dbReference>
<dbReference type="InterPro" id="IPR013783">
    <property type="entry name" value="Ig-like_fold"/>
</dbReference>
<feature type="domain" description="Ig-like" evidence="11">
    <location>
        <begin position="35"/>
        <end position="121"/>
    </location>
</feature>
<comment type="similarity">
    <text evidence="8">Belongs to the hemolin family.</text>
</comment>
<evidence type="ECO:0000259" key="11">
    <source>
        <dbReference type="PROSITE" id="PS50835"/>
    </source>
</evidence>
<evidence type="ECO:0000256" key="6">
    <source>
        <dbReference type="ARBA" id="ARBA00023180"/>
    </source>
</evidence>
<dbReference type="SMART" id="SM00408">
    <property type="entry name" value="IGc2"/>
    <property type="match status" value="2"/>
</dbReference>
<keyword evidence="13" id="KW-1185">Reference proteome</keyword>
<protein>
    <recommendedName>
        <fullName evidence="9">Hemolin</fullName>
    </recommendedName>
</protein>
<dbReference type="InterPro" id="IPR036179">
    <property type="entry name" value="Ig-like_dom_sf"/>
</dbReference>
<feature type="coiled-coil region" evidence="10">
    <location>
        <begin position="71"/>
        <end position="98"/>
    </location>
</feature>
<dbReference type="InterPro" id="IPR003599">
    <property type="entry name" value="Ig_sub"/>
</dbReference>
<dbReference type="GO" id="GO:0005576">
    <property type="term" value="C:extracellular region"/>
    <property type="evidence" value="ECO:0007669"/>
    <property type="project" value="UniProtKB-SubCell"/>
</dbReference>
<dbReference type="Pfam" id="PF07679">
    <property type="entry name" value="I-set"/>
    <property type="match status" value="1"/>
</dbReference>
<evidence type="ECO:0000256" key="9">
    <source>
        <dbReference type="ARBA" id="ARBA00068688"/>
    </source>
</evidence>
<evidence type="ECO:0000256" key="5">
    <source>
        <dbReference type="ARBA" id="ARBA00023157"/>
    </source>
</evidence>
<keyword evidence="7" id="KW-0393">Immunoglobulin domain</keyword>
<evidence type="ECO:0000256" key="7">
    <source>
        <dbReference type="ARBA" id="ARBA00023319"/>
    </source>
</evidence>
<keyword evidence="3" id="KW-0732">Signal</keyword>
<dbReference type="EMBL" id="CADEBC010000149">
    <property type="protein sequence ID" value="CAB3224515.1"/>
    <property type="molecule type" value="Genomic_DNA"/>
</dbReference>
<dbReference type="InterPro" id="IPR051170">
    <property type="entry name" value="Neural/epithelial_adhesion"/>
</dbReference>
<dbReference type="GO" id="GO:0043005">
    <property type="term" value="C:neuron projection"/>
    <property type="evidence" value="ECO:0007669"/>
    <property type="project" value="TreeGrafter"/>
</dbReference>
<evidence type="ECO:0000256" key="2">
    <source>
        <dbReference type="ARBA" id="ARBA00022525"/>
    </source>
</evidence>
<evidence type="ECO:0000256" key="4">
    <source>
        <dbReference type="ARBA" id="ARBA00022737"/>
    </source>
</evidence>